<dbReference type="Proteomes" id="UP000680116">
    <property type="component" value="Chromosome"/>
</dbReference>
<evidence type="ECO:0000313" key="3">
    <source>
        <dbReference type="Proteomes" id="UP000680116"/>
    </source>
</evidence>
<keyword evidence="3" id="KW-1185">Reference proteome</keyword>
<feature type="compositionally biased region" description="Low complexity" evidence="1">
    <location>
        <begin position="80"/>
        <end position="92"/>
    </location>
</feature>
<dbReference type="RefSeq" id="WP_215219514.1">
    <property type="nucleotide sequence ID" value="NZ_OU015430.1"/>
</dbReference>
<feature type="region of interest" description="Disordered" evidence="1">
    <location>
        <begin position="42"/>
        <end position="92"/>
    </location>
</feature>
<evidence type="ECO:0000313" key="2">
    <source>
        <dbReference type="EMBL" id="CAG4969519.1"/>
    </source>
</evidence>
<name>A0ABM8UD10_9GAMM</name>
<sequence>MFVPCPHCGFLVALIVSRDGAAQHCPRCEGLMQLDEDGQLLDTGDDATPADVPLEPVNTIDATPASTPTPVAAPTPAPASEPAAAPAKPRRLAPAFARTRAPRPASRRRRAEWLAICALALVLVVQLLMSQRAALAASASWRPVIVGACTVLRCEVPAWGEPTAFTMLARNVEQAGAPGVLAVTASFRNDARWPQPWPSLRLGLSDVDGITVAARVFAPVDYRGADAGGDALIAPGQSANVRFEVVEPAPDIVAFTFDFR</sequence>
<protein>
    <recommendedName>
        <fullName evidence="4">DUF3426 domain-containing protein</fullName>
    </recommendedName>
</protein>
<evidence type="ECO:0000256" key="1">
    <source>
        <dbReference type="SAM" id="MobiDB-lite"/>
    </source>
</evidence>
<evidence type="ECO:0008006" key="4">
    <source>
        <dbReference type="Google" id="ProtNLM"/>
    </source>
</evidence>
<reference evidence="2 3" key="1">
    <citation type="submission" date="2021-04" db="EMBL/GenBank/DDBJ databases">
        <authorList>
            <person name="Rodrigo-Torres L."/>
            <person name="Arahal R. D."/>
            <person name="Lucena T."/>
        </authorList>
    </citation>
    <scope>NUCLEOTIDE SEQUENCE [LARGE SCALE GENOMIC DNA]</scope>
    <source>
        <strain evidence="2 3">CECT 30171</strain>
    </source>
</reference>
<proteinExistence type="predicted"/>
<gene>
    <name evidence="2" type="ORF">LYB30171_00516</name>
</gene>
<dbReference type="EMBL" id="OU015430">
    <property type="protein sequence ID" value="CAG4969519.1"/>
    <property type="molecule type" value="Genomic_DNA"/>
</dbReference>
<accession>A0ABM8UD10</accession>
<dbReference type="InterPro" id="IPR021834">
    <property type="entry name" value="DUF3426"/>
</dbReference>
<organism evidence="2 3">
    <name type="scientific">Novilysobacter luteus</name>
    <dbReference type="NCBI Taxonomy" id="2822368"/>
    <lineage>
        <taxon>Bacteria</taxon>
        <taxon>Pseudomonadati</taxon>
        <taxon>Pseudomonadota</taxon>
        <taxon>Gammaproteobacteria</taxon>
        <taxon>Lysobacterales</taxon>
        <taxon>Lysobacteraceae</taxon>
        <taxon>Novilysobacter</taxon>
    </lineage>
</organism>
<dbReference type="Pfam" id="PF11906">
    <property type="entry name" value="DUF3426"/>
    <property type="match status" value="1"/>
</dbReference>